<feature type="domain" description="Metallo-beta-lactamase" evidence="2">
    <location>
        <begin position="130"/>
        <end position="326"/>
    </location>
</feature>
<keyword evidence="4" id="KW-1185">Reference proteome</keyword>
<dbReference type="Proteomes" id="UP001171916">
    <property type="component" value="Unassembled WGS sequence"/>
</dbReference>
<name>A0ABT7YD51_9BACT</name>
<evidence type="ECO:0000313" key="3">
    <source>
        <dbReference type="EMBL" id="MDN3204457.1"/>
    </source>
</evidence>
<accession>A0ABT7YD51</accession>
<keyword evidence="1" id="KW-1133">Transmembrane helix</keyword>
<dbReference type="InterPro" id="IPR001279">
    <property type="entry name" value="Metallo-B-lactamas"/>
</dbReference>
<evidence type="ECO:0000259" key="2">
    <source>
        <dbReference type="Pfam" id="PF12706"/>
    </source>
</evidence>
<feature type="transmembrane region" description="Helical" evidence="1">
    <location>
        <begin position="12"/>
        <end position="31"/>
    </location>
</feature>
<dbReference type="SUPFAM" id="SSF56281">
    <property type="entry name" value="Metallo-hydrolase/oxidoreductase"/>
    <property type="match status" value="1"/>
</dbReference>
<dbReference type="InterPro" id="IPR036866">
    <property type="entry name" value="RibonucZ/Hydroxyglut_hydro"/>
</dbReference>
<keyword evidence="1" id="KW-0472">Membrane</keyword>
<dbReference type="Gene3D" id="3.60.15.10">
    <property type="entry name" value="Ribonuclease Z/Hydroxyacylglutathione hydrolase-like"/>
    <property type="match status" value="1"/>
</dbReference>
<protein>
    <submittedName>
        <fullName evidence="3">MBL fold metallo-hydrolase</fullName>
    </submittedName>
</protein>
<organism evidence="3 4">
    <name type="scientific">Algoriphagus sediminis</name>
    <dbReference type="NCBI Taxonomy" id="3057113"/>
    <lineage>
        <taxon>Bacteria</taxon>
        <taxon>Pseudomonadati</taxon>
        <taxon>Bacteroidota</taxon>
        <taxon>Cytophagia</taxon>
        <taxon>Cytophagales</taxon>
        <taxon>Cyclobacteriaceae</taxon>
        <taxon>Algoriphagus</taxon>
    </lineage>
</organism>
<dbReference type="PANTHER" id="PTHR15032">
    <property type="entry name" value="N-ACYL-PHOSPHATIDYLETHANOLAMINE-HYDROLYZING PHOSPHOLIPASE D"/>
    <property type="match status" value="1"/>
</dbReference>
<dbReference type="PANTHER" id="PTHR15032:SF4">
    <property type="entry name" value="N-ACYL-PHOSPHATIDYLETHANOLAMINE-HYDROLYZING PHOSPHOLIPASE D"/>
    <property type="match status" value="1"/>
</dbReference>
<evidence type="ECO:0000256" key="1">
    <source>
        <dbReference type="SAM" id="Phobius"/>
    </source>
</evidence>
<gene>
    <name evidence="3" type="ORF">QVH07_09865</name>
</gene>
<proteinExistence type="predicted"/>
<sequence length="378" mass="43344">MFKSVLILLKYIMGTIISLALLIIILGYLFISLSPQFGGSPTKEDKAEYGKLSYYEEGKFSNLISTDMSMDFVKGLKLLPEFFRDAPERKPDFEIPVNEVDSLDLVMASAKDRLVWFGHSAFLLQLDGKNILIDPMLGKVPSPIPILGNPRYSEQLPIEIEQLPEIDLIIISHDHYDHLDYGSISKLKEKTKKYFVPLGVGAHFKKWGIPDEKIHEFEWWEEKDFEQIEFIFAPARHFSGRGIGDRFATLWGSWIIQNKTRKLYFSGDGGYGPHFKEIGDKYGPFDFAMLECGQYNERWKDIHMSPEETAMAGLDLEAKVGMPIHWGAFTLALHSWTDPVVRVSKKAEELGLPLSIPEIGEFIYLDNIDTRNNPWWEN</sequence>
<dbReference type="EMBL" id="JAUEPH010000004">
    <property type="protein sequence ID" value="MDN3204457.1"/>
    <property type="molecule type" value="Genomic_DNA"/>
</dbReference>
<comment type="caution">
    <text evidence="3">The sequence shown here is derived from an EMBL/GenBank/DDBJ whole genome shotgun (WGS) entry which is preliminary data.</text>
</comment>
<dbReference type="RefSeq" id="WP_290000026.1">
    <property type="nucleotide sequence ID" value="NZ_JAUEPH010000004.1"/>
</dbReference>
<evidence type="ECO:0000313" key="4">
    <source>
        <dbReference type="Proteomes" id="UP001171916"/>
    </source>
</evidence>
<reference evidence="3" key="1">
    <citation type="submission" date="2023-06" db="EMBL/GenBank/DDBJ databases">
        <title>Robiginitalea aurantiacus sp. nov. and Algoriphagus sediminis sp. nov., isolated from coastal sediment.</title>
        <authorList>
            <person name="Zhou Z.Y."/>
            <person name="An J."/>
            <person name="Jia Y.W."/>
            <person name="Du Z.J."/>
        </authorList>
    </citation>
    <scope>NUCLEOTIDE SEQUENCE</scope>
    <source>
        <strain evidence="3">C2-7</strain>
    </source>
</reference>
<keyword evidence="1" id="KW-0812">Transmembrane</keyword>
<dbReference type="Pfam" id="PF12706">
    <property type="entry name" value="Lactamase_B_2"/>
    <property type="match status" value="1"/>
</dbReference>